<dbReference type="Proteomes" id="UP001597118">
    <property type="component" value="Unassembled WGS sequence"/>
</dbReference>
<keyword evidence="7" id="KW-1185">Reference proteome</keyword>
<feature type="transmembrane region" description="Helical" evidence="5">
    <location>
        <begin position="40"/>
        <end position="61"/>
    </location>
</feature>
<name>A0ABW4I9R0_9SPHI</name>
<feature type="transmembrane region" description="Helical" evidence="5">
    <location>
        <begin position="267"/>
        <end position="290"/>
    </location>
</feature>
<feature type="transmembrane region" description="Helical" evidence="5">
    <location>
        <begin position="241"/>
        <end position="258"/>
    </location>
</feature>
<feature type="transmembrane region" description="Helical" evidence="5">
    <location>
        <begin position="107"/>
        <end position="127"/>
    </location>
</feature>
<evidence type="ECO:0000256" key="1">
    <source>
        <dbReference type="ARBA" id="ARBA00004141"/>
    </source>
</evidence>
<protein>
    <submittedName>
        <fullName evidence="6">UbiA family prenyltransferase</fullName>
    </submittedName>
</protein>
<feature type="transmembrane region" description="Helical" evidence="5">
    <location>
        <begin position="139"/>
        <end position="159"/>
    </location>
</feature>
<evidence type="ECO:0000256" key="2">
    <source>
        <dbReference type="ARBA" id="ARBA00022692"/>
    </source>
</evidence>
<sequence>MKYYVRKIIDFFIFSNIFISLCAVAQGLVTYHLLNSSPNPIILAFLFSSTLVTYNFSILIQRKAIKKRSRFRRIRWIYWHQSFCRAITLVAFLSLTPLFFALNIQSQATLCIMGLLSIGYSLPIFTSKKRRFGIRNIPGLKLFLIALVWAVSCVTVPILELNAGNLTPISLSDTFILTVKRFLFITAITVPFDIRDLYQDRANELKTIPTLLGERKAYLFCQLLLLIYVVLLFMFNKGFDLNFFGLTATIALTGWLIFRSNFKKNEYYYFFFMDGTMILQYFILYIFSFII</sequence>
<evidence type="ECO:0000256" key="3">
    <source>
        <dbReference type="ARBA" id="ARBA00022989"/>
    </source>
</evidence>
<evidence type="ECO:0000256" key="4">
    <source>
        <dbReference type="ARBA" id="ARBA00023136"/>
    </source>
</evidence>
<dbReference type="RefSeq" id="WP_379661887.1">
    <property type="nucleotide sequence ID" value="NZ_JBHUDG010000005.1"/>
</dbReference>
<comment type="subcellular location">
    <subcellularLocation>
        <location evidence="1">Membrane</location>
        <topology evidence="1">Multi-pass membrane protein</topology>
    </subcellularLocation>
</comment>
<organism evidence="6 7">
    <name type="scientific">Pseudopedobacter beijingensis</name>
    <dbReference type="NCBI Taxonomy" id="1207056"/>
    <lineage>
        <taxon>Bacteria</taxon>
        <taxon>Pseudomonadati</taxon>
        <taxon>Bacteroidota</taxon>
        <taxon>Sphingobacteriia</taxon>
        <taxon>Sphingobacteriales</taxon>
        <taxon>Sphingobacteriaceae</taxon>
        <taxon>Pseudopedobacter</taxon>
    </lineage>
</organism>
<accession>A0ABW4I9R0</accession>
<dbReference type="InterPro" id="IPR000537">
    <property type="entry name" value="UbiA_prenyltransferase"/>
</dbReference>
<evidence type="ECO:0000256" key="5">
    <source>
        <dbReference type="SAM" id="Phobius"/>
    </source>
</evidence>
<feature type="transmembrane region" description="Helical" evidence="5">
    <location>
        <begin position="217"/>
        <end position="235"/>
    </location>
</feature>
<keyword evidence="2 5" id="KW-0812">Transmembrane</keyword>
<dbReference type="Pfam" id="PF01040">
    <property type="entry name" value="UbiA"/>
    <property type="match status" value="1"/>
</dbReference>
<comment type="caution">
    <text evidence="6">The sequence shown here is derived from an EMBL/GenBank/DDBJ whole genome shotgun (WGS) entry which is preliminary data.</text>
</comment>
<feature type="transmembrane region" description="Helical" evidence="5">
    <location>
        <begin position="82"/>
        <end position="101"/>
    </location>
</feature>
<reference evidence="7" key="1">
    <citation type="journal article" date="2019" name="Int. J. Syst. Evol. Microbiol.">
        <title>The Global Catalogue of Microorganisms (GCM) 10K type strain sequencing project: providing services to taxonomists for standard genome sequencing and annotation.</title>
        <authorList>
            <consortium name="The Broad Institute Genomics Platform"/>
            <consortium name="The Broad Institute Genome Sequencing Center for Infectious Disease"/>
            <person name="Wu L."/>
            <person name="Ma J."/>
        </authorList>
    </citation>
    <scope>NUCLEOTIDE SEQUENCE [LARGE SCALE GENOMIC DNA]</scope>
    <source>
        <strain evidence="7">CCUG 53762</strain>
    </source>
</reference>
<proteinExistence type="predicted"/>
<gene>
    <name evidence="6" type="ORF">ACFSAH_06415</name>
</gene>
<dbReference type="EMBL" id="JBHUDG010000005">
    <property type="protein sequence ID" value="MFD1629506.1"/>
    <property type="molecule type" value="Genomic_DNA"/>
</dbReference>
<evidence type="ECO:0000313" key="6">
    <source>
        <dbReference type="EMBL" id="MFD1629506.1"/>
    </source>
</evidence>
<keyword evidence="4 5" id="KW-0472">Membrane</keyword>
<feature type="transmembrane region" description="Helical" evidence="5">
    <location>
        <begin position="12"/>
        <end position="34"/>
    </location>
</feature>
<dbReference type="Gene3D" id="1.20.120.1780">
    <property type="entry name" value="UbiA prenyltransferase"/>
    <property type="match status" value="1"/>
</dbReference>
<keyword evidence="3 5" id="KW-1133">Transmembrane helix</keyword>
<evidence type="ECO:0000313" key="7">
    <source>
        <dbReference type="Proteomes" id="UP001597118"/>
    </source>
</evidence>